<evidence type="ECO:0000313" key="4">
    <source>
        <dbReference type="Proteomes" id="UP000053091"/>
    </source>
</evidence>
<sequence length="343" mass="39698">MINQIFILTDYKGFFGSKQKAKFYRGGMDLDKLSACFSKYGIQVTISSFTRLEVKNVDKESTLILYTSSEDKHGFYKDFIEDIIFHLDQVGYNLLPSYACLKAHNNKVAMELLRERSTMESIKTIHSAVFGTLDELIAQADNFIFPVVIKPASGAMSRGVSKAENPKELVNIAKKISRSFNLKHNLKELLRNIKYRKSYVRESFYRSKFIVQNMIKNLGNDWKVLVYGPQIYVLQRNNRKNDFRASGSGDFLFTKELPDGMLDFAQSVRNYFNVPHISLDIGFDGKRFHLIEFQFINFGTTTIEKSPFYFEKFEGKWIVKEGYSDLEKVYVTSLMSYLSVHVK</sequence>
<name>A0A0S7BZY1_9BACT</name>
<dbReference type="AlphaFoldDB" id="A0A0S7BZY1"/>
<feature type="domain" description="ATP-grasp" evidence="2">
    <location>
        <begin position="114"/>
        <end position="319"/>
    </location>
</feature>
<protein>
    <submittedName>
        <fullName evidence="3">Protein containing ATP-grasp domain</fullName>
    </submittedName>
</protein>
<organism evidence="3">
    <name type="scientific">Lentimicrobium saccharophilum</name>
    <dbReference type="NCBI Taxonomy" id="1678841"/>
    <lineage>
        <taxon>Bacteria</taxon>
        <taxon>Pseudomonadati</taxon>
        <taxon>Bacteroidota</taxon>
        <taxon>Bacteroidia</taxon>
        <taxon>Bacteroidales</taxon>
        <taxon>Lentimicrobiaceae</taxon>
        <taxon>Lentimicrobium</taxon>
    </lineage>
</organism>
<evidence type="ECO:0000259" key="2">
    <source>
        <dbReference type="PROSITE" id="PS50975"/>
    </source>
</evidence>
<accession>A0A0S7BZY1</accession>
<dbReference type="STRING" id="1678841.TBC1_11490"/>
<keyword evidence="1" id="KW-0067">ATP-binding</keyword>
<keyword evidence="4" id="KW-1185">Reference proteome</keyword>
<gene>
    <name evidence="3" type="ORF">TBC1_11490</name>
</gene>
<evidence type="ECO:0000313" key="3">
    <source>
        <dbReference type="EMBL" id="GAP42361.1"/>
    </source>
</evidence>
<dbReference type="EMBL" id="DF968182">
    <property type="protein sequence ID" value="GAP42361.1"/>
    <property type="molecule type" value="Genomic_DNA"/>
</dbReference>
<dbReference type="OrthoDB" id="1704979at2"/>
<proteinExistence type="predicted"/>
<reference evidence="3" key="1">
    <citation type="journal article" date="2015" name="Genome Announc.">
        <title>Draft Genome Sequence of Bacteroidales Strain TBC1, a Novel Isolate from a Methanogenic Wastewater Treatment System.</title>
        <authorList>
            <person name="Tourlousse D.M."/>
            <person name="Matsuura N."/>
            <person name="Sun L."/>
            <person name="Toyonaga M."/>
            <person name="Kuroda K."/>
            <person name="Ohashi A."/>
            <person name="Cruz R."/>
            <person name="Yamaguchi T."/>
            <person name="Sekiguchi Y."/>
        </authorList>
    </citation>
    <scope>NUCLEOTIDE SEQUENCE [LARGE SCALE GENOMIC DNA]</scope>
    <source>
        <strain evidence="3">TBC1</strain>
    </source>
</reference>
<dbReference type="GO" id="GO:0005524">
    <property type="term" value="F:ATP binding"/>
    <property type="evidence" value="ECO:0007669"/>
    <property type="project" value="UniProtKB-UniRule"/>
</dbReference>
<dbReference type="InterPro" id="IPR011761">
    <property type="entry name" value="ATP-grasp"/>
</dbReference>
<dbReference type="RefSeq" id="WP_062037977.1">
    <property type="nucleotide sequence ID" value="NZ_DF968182.1"/>
</dbReference>
<dbReference type="Proteomes" id="UP000053091">
    <property type="component" value="Unassembled WGS sequence"/>
</dbReference>
<evidence type="ECO:0000256" key="1">
    <source>
        <dbReference type="PROSITE-ProRule" id="PRU00409"/>
    </source>
</evidence>
<dbReference type="PROSITE" id="PS50975">
    <property type="entry name" value="ATP_GRASP"/>
    <property type="match status" value="1"/>
</dbReference>
<keyword evidence="1" id="KW-0547">Nucleotide-binding</keyword>
<dbReference type="PATRIC" id="fig|1678841.3.peg.562"/>
<dbReference type="GO" id="GO:0046872">
    <property type="term" value="F:metal ion binding"/>
    <property type="evidence" value="ECO:0007669"/>
    <property type="project" value="InterPro"/>
</dbReference>
<dbReference type="SUPFAM" id="SSF56059">
    <property type="entry name" value="Glutathione synthetase ATP-binding domain-like"/>
    <property type="match status" value="1"/>
</dbReference>
<dbReference type="Gene3D" id="3.30.470.20">
    <property type="entry name" value="ATP-grasp fold, B domain"/>
    <property type="match status" value="1"/>
</dbReference>